<keyword evidence="3" id="KW-1185">Reference proteome</keyword>
<dbReference type="OrthoDB" id="3217549at2759"/>
<reference evidence="3" key="1">
    <citation type="submission" date="2014-04" db="EMBL/GenBank/DDBJ databases">
        <title>Evolutionary Origins and Diversification of the Mycorrhizal Mutualists.</title>
        <authorList>
            <consortium name="DOE Joint Genome Institute"/>
            <consortium name="Mycorrhizal Genomics Consortium"/>
            <person name="Kohler A."/>
            <person name="Kuo A."/>
            <person name="Nagy L.G."/>
            <person name="Floudas D."/>
            <person name="Copeland A."/>
            <person name="Barry K.W."/>
            <person name="Cichocki N."/>
            <person name="Veneault-Fourrey C."/>
            <person name="LaButti K."/>
            <person name="Lindquist E.A."/>
            <person name="Lipzen A."/>
            <person name="Lundell T."/>
            <person name="Morin E."/>
            <person name="Murat C."/>
            <person name="Riley R."/>
            <person name="Ohm R."/>
            <person name="Sun H."/>
            <person name="Tunlid A."/>
            <person name="Henrissat B."/>
            <person name="Grigoriev I.V."/>
            <person name="Hibbett D.S."/>
            <person name="Martin F."/>
        </authorList>
    </citation>
    <scope>NUCLEOTIDE SEQUENCE [LARGE SCALE GENOMIC DNA]</scope>
    <source>
        <strain evidence="3">FD-334 SS-4</strain>
    </source>
</reference>
<dbReference type="EMBL" id="KN817533">
    <property type="protein sequence ID" value="KJA25102.1"/>
    <property type="molecule type" value="Genomic_DNA"/>
</dbReference>
<evidence type="ECO:0000313" key="3">
    <source>
        <dbReference type="Proteomes" id="UP000054270"/>
    </source>
</evidence>
<evidence type="ECO:0000256" key="1">
    <source>
        <dbReference type="SAM" id="MobiDB-lite"/>
    </source>
</evidence>
<gene>
    <name evidence="2" type="ORF">HYPSUDRAFT_438915</name>
</gene>
<evidence type="ECO:0000313" key="2">
    <source>
        <dbReference type="EMBL" id="KJA25102.1"/>
    </source>
</evidence>
<sequence length="516" mass="58386">MADLRSRAVGLEPTDHNEISNGRKYAHPDEYHTTTAETFLNNPEPNARRTAAILPHDVLAAIFLQVINQSHCETVNYNPSVPTVRYLSGTSPIKLGHVCSHWRTVAGSTSELWSTISIDHPRRSHIDLTNLWLERAATHPLRITVRTSRFMPVVATYFITILQSFVDRIDQWHVIDFDIPLEVTTAFSQMLTQREGSFRQLESATISIIHNLTQRLFRIRDHDHYPDILAIDSMWKSIHGSPALKYVNWKNLYEGGSLPEHAPYTRLTSLELDYPVAASKILDILSVAPSMRLLRAYGSPKAYYNPKSTPMGSHHAGDFFDHVTLPALRKLHLNYCQSSSSSSIVEDERRGSWNHTKKFQRFLLRSDCLLNDVWLKNPPYDDIELRSHLCMPAFQTITRLRISGANLVTDDTVKMLTWYEKSTNITMPSLTSLWLETEDTDIADGLFSEMVASRWSPSLGGTQMGQPPSSYLAEVYLTRDFTLSFGQTDLSRLSQMGSNGLRFSTGSGTLHIHGGL</sequence>
<accession>A0A0D2LCT6</accession>
<dbReference type="AlphaFoldDB" id="A0A0D2LCT6"/>
<feature type="region of interest" description="Disordered" evidence="1">
    <location>
        <begin position="1"/>
        <end position="26"/>
    </location>
</feature>
<proteinExistence type="predicted"/>
<protein>
    <submittedName>
        <fullName evidence="2">Uncharacterized protein</fullName>
    </submittedName>
</protein>
<dbReference type="Proteomes" id="UP000054270">
    <property type="component" value="Unassembled WGS sequence"/>
</dbReference>
<name>A0A0D2LCT6_HYPSF</name>
<organism evidence="2 3">
    <name type="scientific">Hypholoma sublateritium (strain FD-334 SS-4)</name>
    <dbReference type="NCBI Taxonomy" id="945553"/>
    <lineage>
        <taxon>Eukaryota</taxon>
        <taxon>Fungi</taxon>
        <taxon>Dikarya</taxon>
        <taxon>Basidiomycota</taxon>
        <taxon>Agaricomycotina</taxon>
        <taxon>Agaricomycetes</taxon>
        <taxon>Agaricomycetidae</taxon>
        <taxon>Agaricales</taxon>
        <taxon>Agaricineae</taxon>
        <taxon>Strophariaceae</taxon>
        <taxon>Hypholoma</taxon>
    </lineage>
</organism>